<dbReference type="Proteomes" id="UP000011083">
    <property type="component" value="Unassembled WGS sequence"/>
</dbReference>
<name>L8H138_ACACF</name>
<dbReference type="Gene3D" id="3.40.50.720">
    <property type="entry name" value="NAD(P)-binding Rossmann-like Domain"/>
    <property type="match status" value="1"/>
</dbReference>
<organism evidence="1 2">
    <name type="scientific">Acanthamoeba castellanii (strain ATCC 30010 / Neff)</name>
    <dbReference type="NCBI Taxonomy" id="1257118"/>
    <lineage>
        <taxon>Eukaryota</taxon>
        <taxon>Amoebozoa</taxon>
        <taxon>Discosea</taxon>
        <taxon>Longamoebia</taxon>
        <taxon>Centramoebida</taxon>
        <taxon>Acanthamoebidae</taxon>
        <taxon>Acanthamoeba</taxon>
    </lineage>
</organism>
<proteinExistence type="predicted"/>
<sequence>MEAKAERSGTAGRPKVVVVGAGIVGLTVATMLRETLPEVPLTLWAKDFPPNTTSNIVRRIE</sequence>
<dbReference type="OrthoDB" id="655030at2759"/>
<dbReference type="InterPro" id="IPR036188">
    <property type="entry name" value="FAD/NAD-bd_sf"/>
</dbReference>
<accession>L8H138</accession>
<gene>
    <name evidence="1" type="ORF">ACA1_234130</name>
</gene>
<dbReference type="EMBL" id="KB007939">
    <property type="protein sequence ID" value="ELR18975.1"/>
    <property type="molecule type" value="Genomic_DNA"/>
</dbReference>
<dbReference type="GeneID" id="14919744"/>
<evidence type="ECO:0000313" key="2">
    <source>
        <dbReference type="Proteomes" id="UP000011083"/>
    </source>
</evidence>
<evidence type="ECO:0000313" key="1">
    <source>
        <dbReference type="EMBL" id="ELR18975.1"/>
    </source>
</evidence>
<dbReference type="KEGG" id="acan:ACA1_234130"/>
<keyword evidence="2" id="KW-1185">Reference proteome</keyword>
<evidence type="ECO:0008006" key="3">
    <source>
        <dbReference type="Google" id="ProtNLM"/>
    </source>
</evidence>
<protein>
    <recommendedName>
        <fullName evidence="3">FAD dependent oxidoreductase domain-containing protein</fullName>
    </recommendedName>
</protein>
<reference evidence="1 2" key="1">
    <citation type="journal article" date="2013" name="Genome Biol.">
        <title>Genome of Acanthamoeba castellanii highlights extensive lateral gene transfer and early evolution of tyrosine kinase signaling.</title>
        <authorList>
            <person name="Clarke M."/>
            <person name="Lohan A.J."/>
            <person name="Liu B."/>
            <person name="Lagkouvardos I."/>
            <person name="Roy S."/>
            <person name="Zafar N."/>
            <person name="Bertelli C."/>
            <person name="Schilde C."/>
            <person name="Kianianmomeni A."/>
            <person name="Burglin T.R."/>
            <person name="Frech C."/>
            <person name="Turcotte B."/>
            <person name="Kopec K.O."/>
            <person name="Synnott J.M."/>
            <person name="Choo C."/>
            <person name="Paponov I."/>
            <person name="Finkler A."/>
            <person name="Soon Heng Tan C."/>
            <person name="Hutchins A.P."/>
            <person name="Weinmeier T."/>
            <person name="Rattei T."/>
            <person name="Chu J.S."/>
            <person name="Gimenez G."/>
            <person name="Irimia M."/>
            <person name="Rigden D.J."/>
            <person name="Fitzpatrick D.A."/>
            <person name="Lorenzo-Morales J."/>
            <person name="Bateman A."/>
            <person name="Chiu C.H."/>
            <person name="Tang P."/>
            <person name="Hegemann P."/>
            <person name="Fromm H."/>
            <person name="Raoult D."/>
            <person name="Greub G."/>
            <person name="Miranda-Saavedra D."/>
            <person name="Chen N."/>
            <person name="Nash P."/>
            <person name="Ginger M.L."/>
            <person name="Horn M."/>
            <person name="Schaap P."/>
            <person name="Caler L."/>
            <person name="Loftus B."/>
        </authorList>
    </citation>
    <scope>NUCLEOTIDE SEQUENCE [LARGE SCALE GENOMIC DNA]</scope>
    <source>
        <strain evidence="1 2">Neff</strain>
    </source>
</reference>
<dbReference type="VEuPathDB" id="AmoebaDB:ACA1_234130"/>
<dbReference type="SUPFAM" id="SSF51905">
    <property type="entry name" value="FAD/NAD(P)-binding domain"/>
    <property type="match status" value="1"/>
</dbReference>
<dbReference type="RefSeq" id="XP_004341039.1">
    <property type="nucleotide sequence ID" value="XM_004340991.1"/>
</dbReference>
<dbReference type="AlphaFoldDB" id="L8H138"/>